<reference evidence="10" key="1">
    <citation type="submission" date="2020-10" db="EMBL/GenBank/DDBJ databases">
        <authorList>
            <person name="Gilroy R."/>
        </authorList>
    </citation>
    <scope>NUCLEOTIDE SEQUENCE</scope>
    <source>
        <strain evidence="10">ChiGjej1B1-22543</strain>
    </source>
</reference>
<dbReference type="HAMAP" id="MF_01342">
    <property type="entry name" value="Ribosomal_uL16"/>
    <property type="match status" value="1"/>
</dbReference>
<dbReference type="PANTHER" id="PTHR12220">
    <property type="entry name" value="50S/60S RIBOSOMAL PROTEIN L16"/>
    <property type="match status" value="1"/>
</dbReference>
<keyword evidence="3 6" id="KW-0689">Ribosomal protein</keyword>
<dbReference type="InterPro" id="IPR047873">
    <property type="entry name" value="Ribosomal_uL16"/>
</dbReference>
<dbReference type="GO" id="GO:0019843">
    <property type="term" value="F:rRNA binding"/>
    <property type="evidence" value="ECO:0007669"/>
    <property type="project" value="UniProtKB-UniRule"/>
</dbReference>
<dbReference type="Proteomes" id="UP000824070">
    <property type="component" value="Unassembled WGS sequence"/>
</dbReference>
<dbReference type="GO" id="GO:0000049">
    <property type="term" value="F:tRNA binding"/>
    <property type="evidence" value="ECO:0007669"/>
    <property type="project" value="UniProtKB-KW"/>
</dbReference>
<evidence type="ECO:0000256" key="8">
    <source>
        <dbReference type="RuleBase" id="RU004414"/>
    </source>
</evidence>
<dbReference type="PRINTS" id="PR00060">
    <property type="entry name" value="RIBOSOMALL16"/>
</dbReference>
<comment type="function">
    <text evidence="6 8">Binds 23S rRNA and is also seen to make contacts with the A and possibly P site tRNAs.</text>
</comment>
<evidence type="ECO:0000256" key="1">
    <source>
        <dbReference type="ARBA" id="ARBA00008931"/>
    </source>
</evidence>
<dbReference type="AlphaFoldDB" id="A0A9D1LNC8"/>
<evidence type="ECO:0000313" key="11">
    <source>
        <dbReference type="Proteomes" id="UP000824070"/>
    </source>
</evidence>
<name>A0A9D1LNC8_9FIRM</name>
<dbReference type="GO" id="GO:0006412">
    <property type="term" value="P:translation"/>
    <property type="evidence" value="ECO:0007669"/>
    <property type="project" value="UniProtKB-UniRule"/>
</dbReference>
<dbReference type="GO" id="GO:0022625">
    <property type="term" value="C:cytosolic large ribosomal subunit"/>
    <property type="evidence" value="ECO:0007669"/>
    <property type="project" value="TreeGrafter"/>
</dbReference>
<dbReference type="Pfam" id="PF00252">
    <property type="entry name" value="Ribosomal_L16"/>
    <property type="match status" value="1"/>
</dbReference>
<dbReference type="InterPro" id="IPR016180">
    <property type="entry name" value="Ribosomal_uL16_dom"/>
</dbReference>
<proteinExistence type="inferred from homology"/>
<evidence type="ECO:0000256" key="3">
    <source>
        <dbReference type="ARBA" id="ARBA00022980"/>
    </source>
</evidence>
<reference evidence="10" key="2">
    <citation type="journal article" date="2021" name="PeerJ">
        <title>Extensive microbial diversity within the chicken gut microbiome revealed by metagenomics and culture.</title>
        <authorList>
            <person name="Gilroy R."/>
            <person name="Ravi A."/>
            <person name="Getino M."/>
            <person name="Pursley I."/>
            <person name="Horton D.L."/>
            <person name="Alikhan N.F."/>
            <person name="Baker D."/>
            <person name="Gharbi K."/>
            <person name="Hall N."/>
            <person name="Watson M."/>
            <person name="Adriaenssens E.M."/>
            <person name="Foster-Nyarko E."/>
            <person name="Jarju S."/>
            <person name="Secka A."/>
            <person name="Antonio M."/>
            <person name="Oren A."/>
            <person name="Chaudhuri R.R."/>
            <person name="La Ragione R."/>
            <person name="Hildebrand F."/>
            <person name="Pallen M.J."/>
        </authorList>
    </citation>
    <scope>NUCLEOTIDE SEQUENCE</scope>
    <source>
        <strain evidence="10">ChiGjej1B1-22543</strain>
    </source>
</reference>
<sequence length="188" mass="20674">MLQPKRVKYRRPHGLKYEGRAKAGTSVEFGEYGLAALEGNYITDHQIEAARIVLARYTDRAGKVWIRIFPHLAKTKKPAEVRMGSGKGSPEGWVAVVKKGMVMFEIGGIDPAKARRALQLAGYKLPVKTKVVKRTKALSNEELLKMEETHESSLEAIEAEDQIKVETVADTGNDAAATPDAAETKEAK</sequence>
<dbReference type="NCBIfam" id="TIGR01164">
    <property type="entry name" value="rplP_bact"/>
    <property type="match status" value="1"/>
</dbReference>
<dbReference type="FunFam" id="3.90.1170.10:FF:000001">
    <property type="entry name" value="50S ribosomal protein L16"/>
    <property type="match status" value="1"/>
</dbReference>
<dbReference type="Gene3D" id="3.90.1170.10">
    <property type="entry name" value="Ribosomal protein L10e/L16"/>
    <property type="match status" value="1"/>
</dbReference>
<keyword evidence="2 6" id="KW-0820">tRNA-binding</keyword>
<dbReference type="SUPFAM" id="SSF54686">
    <property type="entry name" value="Ribosomal protein L16p/L10e"/>
    <property type="match status" value="1"/>
</dbReference>
<comment type="subunit">
    <text evidence="6 8">Part of the 50S ribosomal subunit.</text>
</comment>
<accession>A0A9D1LNC8</accession>
<dbReference type="InterPro" id="IPR000114">
    <property type="entry name" value="Ribosomal_uL16_bact-type"/>
</dbReference>
<evidence type="ECO:0000256" key="9">
    <source>
        <dbReference type="SAM" id="MobiDB-lite"/>
    </source>
</evidence>
<comment type="similarity">
    <text evidence="1 6 7">Belongs to the universal ribosomal protein uL16 family.</text>
</comment>
<dbReference type="CDD" id="cd01433">
    <property type="entry name" value="Ribosomal_L16_L10e"/>
    <property type="match status" value="1"/>
</dbReference>
<evidence type="ECO:0000256" key="7">
    <source>
        <dbReference type="RuleBase" id="RU004413"/>
    </source>
</evidence>
<feature type="region of interest" description="Disordered" evidence="9">
    <location>
        <begin position="169"/>
        <end position="188"/>
    </location>
</feature>
<evidence type="ECO:0000256" key="5">
    <source>
        <dbReference type="ARBA" id="ARBA00035198"/>
    </source>
</evidence>
<evidence type="ECO:0000256" key="6">
    <source>
        <dbReference type="HAMAP-Rule" id="MF_01342"/>
    </source>
</evidence>
<keyword evidence="4 6" id="KW-0687">Ribonucleoprotein</keyword>
<dbReference type="PANTHER" id="PTHR12220:SF13">
    <property type="entry name" value="LARGE RIBOSOMAL SUBUNIT PROTEIN UL16M"/>
    <property type="match status" value="1"/>
</dbReference>
<evidence type="ECO:0000256" key="4">
    <source>
        <dbReference type="ARBA" id="ARBA00023274"/>
    </source>
</evidence>
<dbReference type="GO" id="GO:0003735">
    <property type="term" value="F:structural constituent of ribosome"/>
    <property type="evidence" value="ECO:0007669"/>
    <property type="project" value="InterPro"/>
</dbReference>
<evidence type="ECO:0000256" key="2">
    <source>
        <dbReference type="ARBA" id="ARBA00022555"/>
    </source>
</evidence>
<dbReference type="InterPro" id="IPR036920">
    <property type="entry name" value="Ribosomal_uL16_sf"/>
</dbReference>
<organism evidence="10 11">
    <name type="scientific">Candidatus Alloenteromonas pullicola</name>
    <dbReference type="NCBI Taxonomy" id="2840784"/>
    <lineage>
        <taxon>Bacteria</taxon>
        <taxon>Bacillati</taxon>
        <taxon>Bacillota</taxon>
        <taxon>Bacillota incertae sedis</taxon>
        <taxon>Candidatus Alloenteromonas</taxon>
    </lineage>
</organism>
<dbReference type="EMBL" id="DVMV01000014">
    <property type="protein sequence ID" value="HIU45032.1"/>
    <property type="molecule type" value="Genomic_DNA"/>
</dbReference>
<keyword evidence="6 8" id="KW-0694">RNA-binding</keyword>
<protein>
    <recommendedName>
        <fullName evidence="5 6">Large ribosomal subunit protein uL16</fullName>
    </recommendedName>
</protein>
<evidence type="ECO:0000313" key="10">
    <source>
        <dbReference type="EMBL" id="HIU45032.1"/>
    </source>
</evidence>
<dbReference type="PROSITE" id="PS00701">
    <property type="entry name" value="RIBOSOMAL_L16_2"/>
    <property type="match status" value="1"/>
</dbReference>
<gene>
    <name evidence="6 10" type="primary">rplP</name>
    <name evidence="10" type="ORF">IAC52_01905</name>
</gene>
<keyword evidence="6 8" id="KW-0699">rRNA-binding</keyword>
<dbReference type="InterPro" id="IPR020798">
    <property type="entry name" value="Ribosomal_uL16_CS"/>
</dbReference>
<comment type="caution">
    <text evidence="10">The sequence shown here is derived from an EMBL/GenBank/DDBJ whole genome shotgun (WGS) entry which is preliminary data.</text>
</comment>